<dbReference type="InterPro" id="IPR016211">
    <property type="entry name" value="Glu/Phe/Leu/Val/Trp_DH_bac/arc"/>
</dbReference>
<reference evidence="6 7" key="1">
    <citation type="submission" date="2023-06" db="EMBL/GenBank/DDBJ databases">
        <authorList>
            <person name="Yushchuk O."/>
            <person name="Binda E."/>
            <person name="Ruckert-Reed C."/>
            <person name="Fedorenko V."/>
            <person name="Kalinowski J."/>
            <person name="Marinelli F."/>
        </authorList>
    </citation>
    <scope>NUCLEOTIDE SEQUENCE [LARGE SCALE GENOMIC DNA]</scope>
    <source>
        <strain evidence="6 7">NRRL 3884</strain>
    </source>
</reference>
<dbReference type="InterPro" id="IPR036291">
    <property type="entry name" value="NAD(P)-bd_dom_sf"/>
</dbReference>
<dbReference type="SUPFAM" id="SSF53223">
    <property type="entry name" value="Aminoacid dehydrogenase-like, N-terminal domain"/>
    <property type="match status" value="1"/>
</dbReference>
<dbReference type="EMBL" id="CP126980">
    <property type="protein sequence ID" value="WIM92667.1"/>
    <property type="molecule type" value="Genomic_DNA"/>
</dbReference>
<dbReference type="InterPro" id="IPR046346">
    <property type="entry name" value="Aminoacid_DH-like_N_sf"/>
</dbReference>
<sequence>MEHEHVVTRRGERCGLPITIAVHSTVRGRSAGGCRIAHYPHWRDAVTDALRLSAAMTGKCAVAGLPLGGAKTVVALPPAYELGAATRRDLLHDVGDLIASLDGRYATGPDVGSGPDDMAVIAERTPHVFCRPRSAGGSGDSSPHTALGVLAALRAVCADRFGCAELGGRSFAVLGAGRVGGHLLDLLAATGATIRAADTDPARRRPGVTWLSPERRSTC</sequence>
<protein>
    <submittedName>
        <fullName evidence="6">Glu/Leu/Phe/Val dehydrogenase dimerization domain-containing protein</fullName>
    </submittedName>
</protein>
<keyword evidence="7" id="KW-1185">Reference proteome</keyword>
<keyword evidence="2" id="KW-0560">Oxidoreductase</keyword>
<dbReference type="Proteomes" id="UP001240150">
    <property type="component" value="Chromosome"/>
</dbReference>
<dbReference type="PANTHER" id="PTHR42722">
    <property type="entry name" value="LEUCINE DEHYDROGENASE"/>
    <property type="match status" value="1"/>
</dbReference>
<evidence type="ECO:0000256" key="1">
    <source>
        <dbReference type="ARBA" id="ARBA00006382"/>
    </source>
</evidence>
<dbReference type="PANTHER" id="PTHR42722:SF1">
    <property type="entry name" value="VALINE DEHYDROGENASE"/>
    <property type="match status" value="1"/>
</dbReference>
<gene>
    <name evidence="6" type="ORF">ACTOB_004620</name>
</gene>
<evidence type="ECO:0000256" key="3">
    <source>
        <dbReference type="ARBA" id="ARBA00023027"/>
    </source>
</evidence>
<dbReference type="RefSeq" id="WP_284913874.1">
    <property type="nucleotide sequence ID" value="NZ_CP126980.1"/>
</dbReference>
<dbReference type="SUPFAM" id="SSF51735">
    <property type="entry name" value="NAD(P)-binding Rossmann-fold domains"/>
    <property type="match status" value="1"/>
</dbReference>
<dbReference type="Gene3D" id="3.40.50.720">
    <property type="entry name" value="NAD(P)-binding Rossmann-like Domain"/>
    <property type="match status" value="1"/>
</dbReference>
<evidence type="ECO:0000256" key="2">
    <source>
        <dbReference type="ARBA" id="ARBA00023002"/>
    </source>
</evidence>
<proteinExistence type="inferred from homology"/>
<accession>A0ABY8W6L8</accession>
<evidence type="ECO:0000313" key="6">
    <source>
        <dbReference type="EMBL" id="WIM92667.1"/>
    </source>
</evidence>
<dbReference type="InterPro" id="IPR006095">
    <property type="entry name" value="Glu/Leu/Phe/Val/Trp_DH"/>
</dbReference>
<organism evidence="6 7">
    <name type="scientific">Actinoplanes oblitus</name>
    <dbReference type="NCBI Taxonomy" id="3040509"/>
    <lineage>
        <taxon>Bacteria</taxon>
        <taxon>Bacillati</taxon>
        <taxon>Actinomycetota</taxon>
        <taxon>Actinomycetes</taxon>
        <taxon>Micromonosporales</taxon>
        <taxon>Micromonosporaceae</taxon>
        <taxon>Actinoplanes</taxon>
    </lineage>
</organism>
<evidence type="ECO:0000256" key="4">
    <source>
        <dbReference type="SAM" id="MobiDB-lite"/>
    </source>
</evidence>
<evidence type="ECO:0000259" key="5">
    <source>
        <dbReference type="Pfam" id="PF02812"/>
    </source>
</evidence>
<name>A0ABY8W6L8_9ACTN</name>
<feature type="region of interest" description="Disordered" evidence="4">
    <location>
        <begin position="198"/>
        <end position="219"/>
    </location>
</feature>
<dbReference type="InterPro" id="IPR006097">
    <property type="entry name" value="Glu/Leu/Phe/Val/Trp_DH_dimer"/>
</dbReference>
<dbReference type="PRINTS" id="PR00082">
    <property type="entry name" value="GLFDHDRGNASE"/>
</dbReference>
<comment type="similarity">
    <text evidence="1">Belongs to the Glu/Leu/Phe/Val dehydrogenases family.</text>
</comment>
<feature type="domain" description="Glutamate/phenylalanine/leucine/valine/L-tryptophan dehydrogenase dimerisation" evidence="5">
    <location>
        <begin position="19"/>
        <end position="125"/>
    </location>
</feature>
<evidence type="ECO:0000313" key="7">
    <source>
        <dbReference type="Proteomes" id="UP001240150"/>
    </source>
</evidence>
<dbReference type="Pfam" id="PF02812">
    <property type="entry name" value="ELFV_dehydrog_N"/>
    <property type="match status" value="1"/>
</dbReference>
<dbReference type="Gene3D" id="3.40.50.10860">
    <property type="entry name" value="Leucine Dehydrogenase, chain A, domain 1"/>
    <property type="match status" value="1"/>
</dbReference>
<keyword evidence="3" id="KW-0520">NAD</keyword>